<name>A0A7H9HWX5_9SACH</name>
<organism evidence="2 3">
    <name type="scientific">Torulaspora globosa</name>
    <dbReference type="NCBI Taxonomy" id="48254"/>
    <lineage>
        <taxon>Eukaryota</taxon>
        <taxon>Fungi</taxon>
        <taxon>Dikarya</taxon>
        <taxon>Ascomycota</taxon>
        <taxon>Saccharomycotina</taxon>
        <taxon>Saccharomycetes</taxon>
        <taxon>Saccharomycetales</taxon>
        <taxon>Saccharomycetaceae</taxon>
        <taxon>Torulaspora</taxon>
    </lineage>
</organism>
<dbReference type="InterPro" id="IPR007868">
    <property type="entry name" value="Hom_end_hint"/>
</dbReference>
<dbReference type="Pfam" id="PF05204">
    <property type="entry name" value="Hom_end"/>
    <property type="match status" value="1"/>
</dbReference>
<dbReference type="InterPro" id="IPR004042">
    <property type="entry name" value="Intein_endonuc_central"/>
</dbReference>
<gene>
    <name evidence="2" type="ORF">HG537_0E02370</name>
</gene>
<evidence type="ECO:0000313" key="2">
    <source>
        <dbReference type="EMBL" id="QLQ80882.1"/>
    </source>
</evidence>
<dbReference type="InterPro" id="IPR027434">
    <property type="entry name" value="Homing_endonucl"/>
</dbReference>
<proteinExistence type="predicted"/>
<evidence type="ECO:0000313" key="3">
    <source>
        <dbReference type="Proteomes" id="UP000510647"/>
    </source>
</evidence>
<sequence>MKQRRTMSGDPKFIGGLVKGTKVFLANGETVPIENIKKGDEVLTSGGGSAKVDEVLSDDDHDLVTIRQKTRHYAHLYDPSMPEPYGIIGMTCSKRQKLVLTTKQRIKIEKIRTEGFRRANVSQLADHRTKDGRIIKTIKETTKRFPLKTKKSEIIDYVEPMVLRSEGRCISWQCEAGDLDKYLSKERRAGTRMLLQPISIEIPVLGPWLAQCFERNITAEQLEAMAWLLGFWIGDGSREGAKFALNIVDRDVNTRLEKNAKVWGMTLRTEPREGRAADGYLHTYNGAERLWNVNNPLVKVLEGLRFYENGERNDPKSVPLFMQTEQIVVREAFLAGLIDSDGYCRIEHGSISAQIRTVYRPIRDGINLIGRSLGLTVSTSFHGAYFDERRGINHSHTWTFELYGGTNHETLRSILNRCSCKRKRNPPIRYRRDRDFEEFDSDYQSEKNEYDPEDDDDLSGIMESFEDDLEDDVEEQEDGTFNFGNLRFEIIQKDYKDEVIGLVLSGASNRTFVTDDQIVCATAELITESRPYFKRRCLSCDTETAKEWYKVPWSGDVLDRICRNCRDAYLRTRMHCSNDLCNWVFRKKEVATGRCKRCDSSPRQG</sequence>
<dbReference type="OrthoDB" id="4037793at2759"/>
<dbReference type="Proteomes" id="UP000510647">
    <property type="component" value="Chromosome 5"/>
</dbReference>
<dbReference type="AlphaFoldDB" id="A0A7H9HWX5"/>
<protein>
    <recommendedName>
        <fullName evidence="1">DOD-type homing endonuclease domain-containing protein</fullName>
    </recommendedName>
</protein>
<evidence type="ECO:0000259" key="1">
    <source>
        <dbReference type="PROSITE" id="PS50819"/>
    </source>
</evidence>
<dbReference type="Gene3D" id="2.170.16.10">
    <property type="entry name" value="Hedgehog/Intein (Hint) domain"/>
    <property type="match status" value="1"/>
</dbReference>
<accession>A0A7H9HWX5</accession>
<feature type="domain" description="DOD-type homing endonuclease" evidence="1">
    <location>
        <begin position="228"/>
        <end position="375"/>
    </location>
</feature>
<dbReference type="InterPro" id="IPR036844">
    <property type="entry name" value="Hint_dom_sf"/>
</dbReference>
<dbReference type="SUPFAM" id="SSF55608">
    <property type="entry name" value="Homing endonucleases"/>
    <property type="match status" value="2"/>
</dbReference>
<dbReference type="GO" id="GO:0016539">
    <property type="term" value="P:intein-mediated protein splicing"/>
    <property type="evidence" value="ECO:0007669"/>
    <property type="project" value="InterPro"/>
</dbReference>
<dbReference type="GO" id="GO:0004519">
    <property type="term" value="F:endonuclease activity"/>
    <property type="evidence" value="ECO:0007669"/>
    <property type="project" value="InterPro"/>
</dbReference>
<dbReference type="InterPro" id="IPR006142">
    <property type="entry name" value="INTEIN"/>
</dbReference>
<dbReference type="Gene3D" id="3.10.28.10">
    <property type="entry name" value="Homing endonucleases"/>
    <property type="match status" value="2"/>
</dbReference>
<reference evidence="2 3" key="1">
    <citation type="submission" date="2020-06" db="EMBL/GenBank/DDBJ databases">
        <title>The yeast mating-type switching endonuclease HO is a domesticated member of an unorthodox homing genetic element family.</title>
        <authorList>
            <person name="Coughlan A.Y."/>
            <person name="Lombardi L."/>
            <person name="Braun-Galleani S."/>
            <person name="Martos A.R."/>
            <person name="Galeote V."/>
            <person name="Bigey F."/>
            <person name="Dequin S."/>
            <person name="Byrne K.P."/>
            <person name="Wolfe K.H."/>
        </authorList>
    </citation>
    <scope>NUCLEOTIDE SEQUENCE [LARGE SCALE GENOMIC DNA]</scope>
    <source>
        <strain evidence="2 3">CBS2947</strain>
    </source>
</reference>
<dbReference type="PRINTS" id="PR00379">
    <property type="entry name" value="INTEIN"/>
</dbReference>
<keyword evidence="3" id="KW-1185">Reference proteome</keyword>
<dbReference type="Pfam" id="PF05203">
    <property type="entry name" value="Hom_end_hint"/>
    <property type="match status" value="1"/>
</dbReference>
<dbReference type="SUPFAM" id="SSF51294">
    <property type="entry name" value="Hedgehog/intein (Hint) domain"/>
    <property type="match status" value="1"/>
</dbReference>
<dbReference type="PROSITE" id="PS50819">
    <property type="entry name" value="INTEIN_ENDONUCLEASE"/>
    <property type="match status" value="1"/>
</dbReference>
<dbReference type="GO" id="GO:0003677">
    <property type="term" value="F:DNA binding"/>
    <property type="evidence" value="ECO:0007669"/>
    <property type="project" value="InterPro"/>
</dbReference>
<dbReference type="InterPro" id="IPR007869">
    <property type="entry name" value="Homing_endonuc_PI-Sce"/>
</dbReference>
<dbReference type="EMBL" id="CP059271">
    <property type="protein sequence ID" value="QLQ80882.1"/>
    <property type="molecule type" value="Genomic_DNA"/>
</dbReference>